<evidence type="ECO:0000313" key="2">
    <source>
        <dbReference type="RefSeq" id="XP_005100769.1"/>
    </source>
</evidence>
<reference evidence="2" key="1">
    <citation type="submission" date="2025-08" db="UniProtKB">
        <authorList>
            <consortium name="RefSeq"/>
        </authorList>
    </citation>
    <scope>IDENTIFICATION</scope>
</reference>
<dbReference type="SUPFAM" id="SSF52266">
    <property type="entry name" value="SGNH hydrolase"/>
    <property type="match status" value="1"/>
</dbReference>
<dbReference type="RefSeq" id="XP_005100769.1">
    <property type="nucleotide sequence ID" value="XM_005100712.3"/>
</dbReference>
<name>A0ABM0JSY3_APLCA</name>
<evidence type="ECO:0000313" key="1">
    <source>
        <dbReference type="Proteomes" id="UP000694888"/>
    </source>
</evidence>
<protein>
    <submittedName>
        <fullName evidence="2">Uncharacterized protein LOC101853007</fullName>
    </submittedName>
</protein>
<proteinExistence type="predicted"/>
<keyword evidence="1" id="KW-1185">Reference proteome</keyword>
<sequence length="413" mass="46811">MRATTKTNLALLCLACASLFGMGYVSRYRASTNVDLSGIQKIQQATISPPLVTVFKKENPRCVDLLSAVQNGYWVSRTPPKRELIEIQSFLDDVRIGYFKLPPTLQRDDGHCGNVNFKGRMFRALCNPDGPTPCCFEFQCASKSVDQCRCSTCFDLRREMHADFGSYVLKDPACKMTTFKSKADLCSMLENVSISFIGDSFVRQIYISVLAMLRHGKIGNVVKNNTSMSERERCREQRIYIAGCRHLVDREVTECDQTVKLNDYNYFKTQKANLIMEVVKGLVGKRHSILYIGLGIHDGLNSTTVHEKVVKPMMRIVGKNQWPKIVWSTPHVPGLLKSPFHKNQDRSAVLAFIKDMKRILKGYNIPVMDTYHLTNGVVSYDGLHYAKGINDIKAQILLNLVQRLRNNGWSTLH</sequence>
<gene>
    <name evidence="2" type="primary">LOC101853007</name>
</gene>
<dbReference type="Proteomes" id="UP000694888">
    <property type="component" value="Unplaced"/>
</dbReference>
<dbReference type="GeneID" id="101853007"/>
<accession>A0ABM0JSY3</accession>
<organism evidence="1 2">
    <name type="scientific">Aplysia californica</name>
    <name type="common">California sea hare</name>
    <dbReference type="NCBI Taxonomy" id="6500"/>
    <lineage>
        <taxon>Eukaryota</taxon>
        <taxon>Metazoa</taxon>
        <taxon>Spiralia</taxon>
        <taxon>Lophotrochozoa</taxon>
        <taxon>Mollusca</taxon>
        <taxon>Gastropoda</taxon>
        <taxon>Heterobranchia</taxon>
        <taxon>Euthyneura</taxon>
        <taxon>Tectipleura</taxon>
        <taxon>Aplysiida</taxon>
        <taxon>Aplysioidea</taxon>
        <taxon>Aplysiidae</taxon>
        <taxon>Aplysia</taxon>
    </lineage>
</organism>